<gene>
    <name evidence="5" type="ORF">CCACVL1_01881</name>
</gene>
<dbReference type="Pfam" id="PF04833">
    <property type="entry name" value="COBRA"/>
    <property type="match status" value="1"/>
</dbReference>
<keyword evidence="4" id="KW-0812">Transmembrane</keyword>
<dbReference type="PANTHER" id="PTHR31673:SF23">
    <property type="entry name" value="COBRA-LIKE PROTEIN 4"/>
    <property type="match status" value="1"/>
</dbReference>
<dbReference type="InterPro" id="IPR006918">
    <property type="entry name" value="COBRA_pln"/>
</dbReference>
<accession>A0A1R3KEG8</accession>
<evidence type="ECO:0000313" key="6">
    <source>
        <dbReference type="Proteomes" id="UP000188268"/>
    </source>
</evidence>
<dbReference type="Proteomes" id="UP000188268">
    <property type="component" value="Unassembled WGS sequence"/>
</dbReference>
<dbReference type="EMBL" id="AWWV01005347">
    <property type="protein sequence ID" value="OMP05480.1"/>
    <property type="molecule type" value="Genomic_DNA"/>
</dbReference>
<comment type="similarity">
    <text evidence="1">Belongs to the COBRA family.</text>
</comment>
<evidence type="ECO:0000256" key="4">
    <source>
        <dbReference type="SAM" id="Phobius"/>
    </source>
</evidence>
<keyword evidence="2" id="KW-0732">Signal</keyword>
<comment type="caution">
    <text evidence="5">The sequence shown here is derived from an EMBL/GenBank/DDBJ whole genome shotgun (WGS) entry which is preliminary data.</text>
</comment>
<keyword evidence="4" id="KW-1133">Transmembrane helix</keyword>
<dbReference type="PANTHER" id="PTHR31673">
    <property type="entry name" value="PROTEIN COBRA"/>
    <property type="match status" value="1"/>
</dbReference>
<organism evidence="5 6">
    <name type="scientific">Corchorus capsularis</name>
    <name type="common">Jute</name>
    <dbReference type="NCBI Taxonomy" id="210143"/>
    <lineage>
        <taxon>Eukaryota</taxon>
        <taxon>Viridiplantae</taxon>
        <taxon>Streptophyta</taxon>
        <taxon>Embryophyta</taxon>
        <taxon>Tracheophyta</taxon>
        <taxon>Spermatophyta</taxon>
        <taxon>Magnoliopsida</taxon>
        <taxon>eudicotyledons</taxon>
        <taxon>Gunneridae</taxon>
        <taxon>Pentapetalae</taxon>
        <taxon>rosids</taxon>
        <taxon>malvids</taxon>
        <taxon>Malvales</taxon>
        <taxon>Malvaceae</taxon>
        <taxon>Grewioideae</taxon>
        <taxon>Apeibeae</taxon>
        <taxon>Corchorus</taxon>
    </lineage>
</organism>
<dbReference type="OrthoDB" id="948023at2759"/>
<keyword evidence="6" id="KW-1185">Reference proteome</keyword>
<reference evidence="5 6" key="1">
    <citation type="submission" date="2013-09" db="EMBL/GenBank/DDBJ databases">
        <title>Corchorus capsularis genome sequencing.</title>
        <authorList>
            <person name="Alam M."/>
            <person name="Haque M.S."/>
            <person name="Islam M.S."/>
            <person name="Emdad E.M."/>
            <person name="Islam M.M."/>
            <person name="Ahmed B."/>
            <person name="Halim A."/>
            <person name="Hossen Q.M.M."/>
            <person name="Hossain M.Z."/>
            <person name="Ahmed R."/>
            <person name="Khan M.M."/>
            <person name="Islam R."/>
            <person name="Rashid M.M."/>
            <person name="Khan S.A."/>
            <person name="Rahman M.S."/>
            <person name="Alam M."/>
        </authorList>
    </citation>
    <scope>NUCLEOTIDE SEQUENCE [LARGE SCALE GENOMIC DNA]</scope>
    <source>
        <strain evidence="6">cv. CVL-1</strain>
        <tissue evidence="5">Whole seedling</tissue>
    </source>
</reference>
<dbReference type="Gramene" id="OMP05480">
    <property type="protein sequence ID" value="OMP05480"/>
    <property type="gene ID" value="CCACVL1_01881"/>
</dbReference>
<dbReference type="AlphaFoldDB" id="A0A1R3KEG8"/>
<dbReference type="OMA" id="GDCSDFK"/>
<evidence type="ECO:0000256" key="3">
    <source>
        <dbReference type="ARBA" id="ARBA00023180"/>
    </source>
</evidence>
<evidence type="ECO:0000256" key="2">
    <source>
        <dbReference type="ARBA" id="ARBA00022729"/>
    </source>
</evidence>
<name>A0A1R3KEG8_COCAP</name>
<dbReference type="STRING" id="210143.A0A1R3KEG8"/>
<protein>
    <submittedName>
        <fullName evidence="5">Glycosyl-phosphatidyl inositol-anchored, plant</fullName>
    </submittedName>
</protein>
<keyword evidence="4" id="KW-0472">Membrane</keyword>
<sequence>MDFTRFECYSILAFFMIIMMSLIFASAYDLLDPNGNINIKWDITSWTPDGYVAMVTISNLQMYRQIMSPGWTLGWTWAKKEVIWSMVGAEAADEGDCSDFKRNVPHSCDKSPAIVDLLPGVPQNQQVHGCCKGGVLGSSGQDRAV</sequence>
<evidence type="ECO:0000313" key="5">
    <source>
        <dbReference type="EMBL" id="OMP05480.1"/>
    </source>
</evidence>
<keyword evidence="3" id="KW-0325">Glycoprotein</keyword>
<dbReference type="GO" id="GO:0005886">
    <property type="term" value="C:plasma membrane"/>
    <property type="evidence" value="ECO:0007669"/>
    <property type="project" value="TreeGrafter"/>
</dbReference>
<dbReference type="GO" id="GO:0052324">
    <property type="term" value="P:plant-type cell wall cellulose biosynthetic process"/>
    <property type="evidence" value="ECO:0007669"/>
    <property type="project" value="TreeGrafter"/>
</dbReference>
<proteinExistence type="inferred from homology"/>
<dbReference type="GO" id="GO:0010215">
    <property type="term" value="P:cellulose microfibril organization"/>
    <property type="evidence" value="ECO:0007669"/>
    <property type="project" value="InterPro"/>
</dbReference>
<evidence type="ECO:0000256" key="1">
    <source>
        <dbReference type="ARBA" id="ARBA00005507"/>
    </source>
</evidence>
<feature type="transmembrane region" description="Helical" evidence="4">
    <location>
        <begin position="12"/>
        <end position="31"/>
    </location>
</feature>